<keyword evidence="3" id="KW-1185">Reference proteome</keyword>
<reference evidence="2" key="1">
    <citation type="journal article" date="2014" name="Int. J. Syst. Evol. Microbiol.">
        <title>Complete genome sequence of Corynebacterium casei LMG S-19264T (=DSM 44701T), isolated from a smear-ripened cheese.</title>
        <authorList>
            <consortium name="US DOE Joint Genome Institute (JGI-PGF)"/>
            <person name="Walter F."/>
            <person name="Albersmeier A."/>
            <person name="Kalinowski J."/>
            <person name="Ruckert C."/>
        </authorList>
    </citation>
    <scope>NUCLEOTIDE SEQUENCE</scope>
    <source>
        <strain evidence="2">CGMCC 4.7201</strain>
    </source>
</reference>
<sequence length="379" mass="40568">MSARGEVSLGDMVRALAALRPTDRRTAAEIARLLGLDVTEAPSPGIGAGAVFSGHRLRHSPAPDSGPRPTAVGRPREPGGPGVTATTGPVPTRPWPGRPRAARGDHEGGRPDEWSGHTAARATGPAEGPLGFSLTVVAPSTRPGALPRLGAGSRSGPPELLDDGGSAPPPPYVPPWRPDWARGIVFGAVSTPVRGTELDQRALVRKVAGQHVVRTVPRRSRLSTRHGAQLLLDHGDGMAPFRADRGWLEELVRSVTGRDRVEVLRFRGSPLRGVVRNTPTRLEMYEPPSPGTPVVLVSDLGRTRPPFGGNAVADPAEWELFIRVVRHNGCPAVCLTPYAAGAYARRLRADVAFIPLDRRISLRHAREATRRIRRPLGRP</sequence>
<comment type="caution">
    <text evidence="2">The sequence shown here is derived from an EMBL/GenBank/DDBJ whole genome shotgun (WGS) entry which is preliminary data.</text>
</comment>
<evidence type="ECO:0000313" key="2">
    <source>
        <dbReference type="EMBL" id="GGO84228.1"/>
    </source>
</evidence>
<gene>
    <name evidence="2" type="ORF">GCM10012280_15220</name>
</gene>
<name>A0A917ZJ62_9ACTN</name>
<evidence type="ECO:0000313" key="3">
    <source>
        <dbReference type="Proteomes" id="UP000641932"/>
    </source>
</evidence>
<dbReference type="RefSeq" id="WP_189130757.1">
    <property type="nucleotide sequence ID" value="NZ_BMMS01000005.1"/>
</dbReference>
<feature type="region of interest" description="Disordered" evidence="1">
    <location>
        <begin position="50"/>
        <end position="172"/>
    </location>
</feature>
<dbReference type="AlphaFoldDB" id="A0A917ZJ62"/>
<dbReference type="EMBL" id="BMMS01000005">
    <property type="protein sequence ID" value="GGO84228.1"/>
    <property type="molecule type" value="Genomic_DNA"/>
</dbReference>
<evidence type="ECO:0000256" key="1">
    <source>
        <dbReference type="SAM" id="MobiDB-lite"/>
    </source>
</evidence>
<accession>A0A917ZJ62</accession>
<reference evidence="2" key="2">
    <citation type="submission" date="2020-09" db="EMBL/GenBank/DDBJ databases">
        <authorList>
            <person name="Sun Q."/>
            <person name="Zhou Y."/>
        </authorList>
    </citation>
    <scope>NUCLEOTIDE SEQUENCE</scope>
    <source>
        <strain evidence="2">CGMCC 4.7201</strain>
    </source>
</reference>
<protein>
    <submittedName>
        <fullName evidence="2">Uncharacterized protein</fullName>
    </submittedName>
</protein>
<proteinExistence type="predicted"/>
<feature type="compositionally biased region" description="Basic and acidic residues" evidence="1">
    <location>
        <begin position="102"/>
        <end position="115"/>
    </location>
</feature>
<organism evidence="2 3">
    <name type="scientific">Wenjunlia tyrosinilytica</name>
    <dbReference type="NCBI Taxonomy" id="1544741"/>
    <lineage>
        <taxon>Bacteria</taxon>
        <taxon>Bacillati</taxon>
        <taxon>Actinomycetota</taxon>
        <taxon>Actinomycetes</taxon>
        <taxon>Kitasatosporales</taxon>
        <taxon>Streptomycetaceae</taxon>
        <taxon>Wenjunlia</taxon>
    </lineage>
</organism>
<dbReference type="Proteomes" id="UP000641932">
    <property type="component" value="Unassembled WGS sequence"/>
</dbReference>